<dbReference type="EMBL" id="BA000030">
    <property type="protein sequence ID" value="BAC70807.1"/>
    <property type="molecule type" value="Genomic_DNA"/>
</dbReference>
<keyword evidence="3" id="KW-1185">Reference proteome</keyword>
<reference evidence="2 3" key="1">
    <citation type="journal article" date="2001" name="Proc. Natl. Acad. Sci. U.S.A.">
        <title>Genome sequence of an industrial microorganism Streptomyces avermitilis: deducing the ability of producing secondary metabolites.</title>
        <authorList>
            <person name="Omura S."/>
            <person name="Ikeda H."/>
            <person name="Ishikawa J."/>
            <person name="Hanamoto A."/>
            <person name="Takahashi C."/>
            <person name="Shinose M."/>
            <person name="Takahashi Y."/>
            <person name="Horikawa H."/>
            <person name="Nakazawa H."/>
            <person name="Osonoe T."/>
            <person name="Kikuchi H."/>
            <person name="Shiba T."/>
            <person name="Sakaki Y."/>
            <person name="Hattori M."/>
        </authorList>
    </citation>
    <scope>NUCLEOTIDE SEQUENCE [LARGE SCALE GENOMIC DNA]</scope>
    <source>
        <strain evidence="3">ATCC 31267 / DSM 46492 / JCM 5070 / NBRC 14893 / NCIMB 12804 / NRRL 8165 / MA-4680</strain>
    </source>
</reference>
<organism evidence="2 3">
    <name type="scientific">Streptomyces avermitilis (strain ATCC 31267 / DSM 46492 / JCM 5070 / NBRC 14893 / NCIMB 12804 / NRRL 8165 / MA-4680)</name>
    <dbReference type="NCBI Taxonomy" id="227882"/>
    <lineage>
        <taxon>Bacteria</taxon>
        <taxon>Bacillati</taxon>
        <taxon>Actinomycetota</taxon>
        <taxon>Actinomycetes</taxon>
        <taxon>Kitasatosporales</taxon>
        <taxon>Streptomycetaceae</taxon>
        <taxon>Streptomyces</taxon>
    </lineage>
</organism>
<feature type="transmembrane region" description="Helical" evidence="1">
    <location>
        <begin position="30"/>
        <end position="48"/>
    </location>
</feature>
<dbReference type="eggNOG" id="ENOG502ZN1D">
    <property type="taxonomic scope" value="Bacteria"/>
</dbReference>
<gene>
    <name evidence="2" type="ORF">SAVERM_3096</name>
</gene>
<reference evidence="2 3" key="2">
    <citation type="journal article" date="2003" name="Nat. Biotechnol.">
        <title>Complete genome sequence and comparative analysis of the industrial microorganism Streptomyces avermitilis.</title>
        <authorList>
            <person name="Ikeda H."/>
            <person name="Ishikawa J."/>
            <person name="Hanamoto A."/>
            <person name="Shinose M."/>
            <person name="Kikuchi H."/>
            <person name="Shiba T."/>
            <person name="Sakaki Y."/>
            <person name="Hattori M."/>
            <person name="Omura S."/>
        </authorList>
    </citation>
    <scope>NUCLEOTIDE SEQUENCE [LARGE SCALE GENOMIC DNA]</scope>
    <source>
        <strain evidence="3">ATCC 31267 / DSM 46492 / JCM 5070 / NBRC 14893 / NCIMB 12804 / NRRL 8165 / MA-4680</strain>
    </source>
</reference>
<sequence>MMIAFRTSGVDRLRPICTCVCRAGGTPTMFLEALGSAIIGLALAWAAVYRMPHRLPARSMVLSTGVAGALFGAFLTHSALGPGHVLVSLIGAAVVSAASLSLLLRPAERFRRRSATA</sequence>
<evidence type="ECO:0000313" key="3">
    <source>
        <dbReference type="Proteomes" id="UP000000428"/>
    </source>
</evidence>
<dbReference type="HOGENOM" id="CLU_164814_0_0_11"/>
<name>Q82IN7_STRAW</name>
<reference evidence="2 3" key="3">
    <citation type="journal article" date="2014" name="J. Ind. Microbiol. Biotechnol.">
        <title>Genome mining of the Streptomyces avermitilis genome and development of genome-minimized hosts for heterologous expression of biosynthetic gene clusters.</title>
        <authorList>
            <person name="Ikeda H."/>
            <person name="Shin-ya K."/>
            <person name="Omura S."/>
        </authorList>
    </citation>
    <scope>NUCLEOTIDE SEQUENCE [LARGE SCALE GENOMIC DNA]</scope>
    <source>
        <strain evidence="3">ATCC 31267 / DSM 46492 / JCM 5070 / NBRC 14893 / NCIMB 12804 / NRRL 8165 / MA-4680</strain>
    </source>
</reference>
<keyword evidence="1" id="KW-0812">Transmembrane</keyword>
<dbReference type="KEGG" id="sma:SAVERM_3096"/>
<evidence type="ECO:0000313" key="2">
    <source>
        <dbReference type="EMBL" id="BAC70807.1"/>
    </source>
</evidence>
<feature type="transmembrane region" description="Helical" evidence="1">
    <location>
        <begin position="86"/>
        <end position="104"/>
    </location>
</feature>
<feature type="transmembrane region" description="Helical" evidence="1">
    <location>
        <begin position="60"/>
        <end position="80"/>
    </location>
</feature>
<dbReference type="AlphaFoldDB" id="Q82IN7"/>
<keyword evidence="1" id="KW-1133">Transmembrane helix</keyword>
<keyword evidence="1" id="KW-0472">Membrane</keyword>
<accession>Q82IN7</accession>
<dbReference type="Proteomes" id="UP000000428">
    <property type="component" value="Chromosome"/>
</dbReference>
<evidence type="ECO:0000256" key="1">
    <source>
        <dbReference type="SAM" id="Phobius"/>
    </source>
</evidence>
<proteinExistence type="predicted"/>
<evidence type="ECO:0008006" key="4">
    <source>
        <dbReference type="Google" id="ProtNLM"/>
    </source>
</evidence>
<protein>
    <recommendedName>
        <fullName evidence="4">Integral membrane protein</fullName>
    </recommendedName>
</protein>